<dbReference type="Proteomes" id="UP000250140">
    <property type="component" value="Unassembled WGS sequence"/>
</dbReference>
<sequence length="176" mass="19781">MYQLPRLRLLLNLHSYGGSNSPEHEFIPIHDPLPVADEDTIIEHTITQRVVDERGERPTLIISNSDVQSDEPEILEEQKASGSAMVHISLRMSSDEIARRVLKASGPPYNERFVHEYERLELTTHGIRLLVLWPGKGATVELFGAGTDEDKNSDSKGGIYSFYIYTRGGDDLYVTA</sequence>
<gene>
    <name evidence="1" type="ORF">AOQ84DRAFT_221433</name>
</gene>
<proteinExistence type="predicted"/>
<evidence type="ECO:0000313" key="2">
    <source>
        <dbReference type="Proteomes" id="UP000250140"/>
    </source>
</evidence>
<reference evidence="1 2" key="1">
    <citation type="journal article" date="2016" name="Nat. Commun.">
        <title>Ectomycorrhizal ecology is imprinted in the genome of the dominant symbiotic fungus Cenococcum geophilum.</title>
        <authorList>
            <consortium name="DOE Joint Genome Institute"/>
            <person name="Peter M."/>
            <person name="Kohler A."/>
            <person name="Ohm R.A."/>
            <person name="Kuo A."/>
            <person name="Krutzmann J."/>
            <person name="Morin E."/>
            <person name="Arend M."/>
            <person name="Barry K.W."/>
            <person name="Binder M."/>
            <person name="Choi C."/>
            <person name="Clum A."/>
            <person name="Copeland A."/>
            <person name="Grisel N."/>
            <person name="Haridas S."/>
            <person name="Kipfer T."/>
            <person name="LaButti K."/>
            <person name="Lindquist E."/>
            <person name="Lipzen A."/>
            <person name="Maire R."/>
            <person name="Meier B."/>
            <person name="Mihaltcheva S."/>
            <person name="Molinier V."/>
            <person name="Murat C."/>
            <person name="Poggeler S."/>
            <person name="Quandt C.A."/>
            <person name="Sperisen C."/>
            <person name="Tritt A."/>
            <person name="Tisserant E."/>
            <person name="Crous P.W."/>
            <person name="Henrissat B."/>
            <person name="Nehls U."/>
            <person name="Egli S."/>
            <person name="Spatafora J.W."/>
            <person name="Grigoriev I.V."/>
            <person name="Martin F.M."/>
        </authorList>
    </citation>
    <scope>NUCLEOTIDE SEQUENCE [LARGE SCALE GENOMIC DNA]</scope>
    <source>
        <strain evidence="1 2">CBS 207.34</strain>
    </source>
</reference>
<protein>
    <submittedName>
        <fullName evidence="1">Uncharacterized protein</fullName>
    </submittedName>
</protein>
<organism evidence="1 2">
    <name type="scientific">Glonium stellatum</name>
    <dbReference type="NCBI Taxonomy" id="574774"/>
    <lineage>
        <taxon>Eukaryota</taxon>
        <taxon>Fungi</taxon>
        <taxon>Dikarya</taxon>
        <taxon>Ascomycota</taxon>
        <taxon>Pezizomycotina</taxon>
        <taxon>Dothideomycetes</taxon>
        <taxon>Pleosporomycetidae</taxon>
        <taxon>Gloniales</taxon>
        <taxon>Gloniaceae</taxon>
        <taxon>Glonium</taxon>
    </lineage>
</organism>
<name>A0A8E2F239_9PEZI</name>
<accession>A0A8E2F239</accession>
<keyword evidence="2" id="KW-1185">Reference proteome</keyword>
<evidence type="ECO:0000313" key="1">
    <source>
        <dbReference type="EMBL" id="OCL08880.1"/>
    </source>
</evidence>
<dbReference type="AlphaFoldDB" id="A0A8E2F239"/>
<dbReference type="EMBL" id="KV749569">
    <property type="protein sequence ID" value="OCL08880.1"/>
    <property type="molecule type" value="Genomic_DNA"/>
</dbReference>